<protein>
    <submittedName>
        <fullName evidence="1">Uncharacterized protein</fullName>
    </submittedName>
</protein>
<evidence type="ECO:0000313" key="1">
    <source>
        <dbReference type="EMBL" id="MDB8742840.1"/>
    </source>
</evidence>
<dbReference type="AlphaFoldDB" id="A0AAW6E4V7"/>
<dbReference type="RefSeq" id="WP_195552037.1">
    <property type="nucleotide sequence ID" value="NZ_JADMNX010000009.1"/>
</dbReference>
<sequence length="84" mass="9694">MKRYFCKTNAYNCVVFVDESGKGFMIYENLFDEELTIDVAKSSDYSNLDGCETAEECAYSIGTPQAMQEVFAFDPDEFEYIEEF</sequence>
<reference evidence="1" key="1">
    <citation type="submission" date="2023-01" db="EMBL/GenBank/DDBJ databases">
        <title>Human gut microbiome strain richness.</title>
        <authorList>
            <person name="Chen-Liaw A."/>
        </authorList>
    </citation>
    <scope>NUCLEOTIDE SEQUENCE</scope>
    <source>
        <strain evidence="1">D59st1_B8_D59t2_181005</strain>
    </source>
</reference>
<proteinExistence type="predicted"/>
<dbReference type="EMBL" id="JAQMLS010000009">
    <property type="protein sequence ID" value="MDB8742840.1"/>
    <property type="molecule type" value="Genomic_DNA"/>
</dbReference>
<organism evidence="1 2">
    <name type="scientific">Ruminococcus bicirculans</name>
    <name type="common">ex Wegman et al. 2014</name>
    <dbReference type="NCBI Taxonomy" id="1160721"/>
    <lineage>
        <taxon>Bacteria</taxon>
        <taxon>Bacillati</taxon>
        <taxon>Bacillota</taxon>
        <taxon>Clostridia</taxon>
        <taxon>Eubacteriales</taxon>
        <taxon>Oscillospiraceae</taxon>
        <taxon>Ruminococcus</taxon>
    </lineage>
</organism>
<evidence type="ECO:0000313" key="2">
    <source>
        <dbReference type="Proteomes" id="UP001211421"/>
    </source>
</evidence>
<accession>A0AAW6E4V7</accession>
<gene>
    <name evidence="1" type="ORF">PNV70_12285</name>
</gene>
<comment type="caution">
    <text evidence="1">The sequence shown here is derived from an EMBL/GenBank/DDBJ whole genome shotgun (WGS) entry which is preliminary data.</text>
</comment>
<name>A0AAW6E4V7_9FIRM</name>
<dbReference type="Proteomes" id="UP001211421">
    <property type="component" value="Unassembled WGS sequence"/>
</dbReference>